<keyword evidence="13" id="KW-1185">Reference proteome</keyword>
<dbReference type="GO" id="GO:0098797">
    <property type="term" value="C:plasma membrane protein complex"/>
    <property type="evidence" value="ECO:0007669"/>
    <property type="project" value="TreeGrafter"/>
</dbReference>
<evidence type="ECO:0000256" key="8">
    <source>
        <dbReference type="ARBA" id="ARBA00022989"/>
    </source>
</evidence>
<feature type="compositionally biased region" description="Pro residues" evidence="10">
    <location>
        <begin position="55"/>
        <end position="74"/>
    </location>
</feature>
<comment type="similarity">
    <text evidence="2">Belongs to the TonB family.</text>
</comment>
<keyword evidence="6" id="KW-0812">Transmembrane</keyword>
<dbReference type="RefSeq" id="WP_051899485.1">
    <property type="nucleotide sequence ID" value="NZ_JMPJ01000054.1"/>
</dbReference>
<dbReference type="SUPFAM" id="SSF74653">
    <property type="entry name" value="TolA/TonB C-terminal domain"/>
    <property type="match status" value="1"/>
</dbReference>
<name>A0A085G9S0_EWIA3</name>
<gene>
    <name evidence="12" type="ORF">GEAM_2293</name>
</gene>
<dbReference type="Gene3D" id="3.30.1150.10">
    <property type="match status" value="1"/>
</dbReference>
<feature type="compositionally biased region" description="Basic and acidic residues" evidence="10">
    <location>
        <begin position="84"/>
        <end position="99"/>
    </location>
</feature>
<feature type="domain" description="TonB C-terminal" evidence="11">
    <location>
        <begin position="133"/>
        <end position="224"/>
    </location>
</feature>
<keyword evidence="9" id="KW-0472">Membrane</keyword>
<dbReference type="PANTHER" id="PTHR33446">
    <property type="entry name" value="PROTEIN TONB-RELATED"/>
    <property type="match status" value="1"/>
</dbReference>
<dbReference type="STRING" id="910964.GEAM_2293"/>
<dbReference type="Proteomes" id="UP000028640">
    <property type="component" value="Unassembled WGS sequence"/>
</dbReference>
<dbReference type="GeneID" id="78380631"/>
<reference evidence="12 13" key="1">
    <citation type="submission" date="2014-05" db="EMBL/GenBank/DDBJ databases">
        <title>ATOL: Assembling a taxonomically balanced genome-scale reconstruction of the evolutionary history of the Enterobacteriaceae.</title>
        <authorList>
            <person name="Plunkett G.III."/>
            <person name="Neeno-Eckwall E.C."/>
            <person name="Glasner J.D."/>
            <person name="Perna N.T."/>
        </authorList>
    </citation>
    <scope>NUCLEOTIDE SEQUENCE [LARGE SCALE GENOMIC DNA]</scope>
    <source>
        <strain evidence="12 13">ATCC 33852</strain>
    </source>
</reference>
<evidence type="ECO:0000256" key="10">
    <source>
        <dbReference type="SAM" id="MobiDB-lite"/>
    </source>
</evidence>
<keyword evidence="7" id="KW-0653">Protein transport</keyword>
<dbReference type="InterPro" id="IPR006260">
    <property type="entry name" value="TonB/TolA_C"/>
</dbReference>
<evidence type="ECO:0000256" key="9">
    <source>
        <dbReference type="ARBA" id="ARBA00023136"/>
    </source>
</evidence>
<sequence>MPKRGLKTLIIAAAVLLLHLGLLLFLRMNPPQVAEITAPLMEVEMVQLAPEPQHEPIPTPPEPVKPVEKTPPPVVEKAAISLPKVEKPKPRPVHDEKPKQQPKPQPQHETQPVTAPKAPAVSKTPAVGKVVTPPQFSAAYLNNPAPDYPRLSKKLREQGTVRLRVEVSASGLAASVVVSQSSGYPRLDEAAVAAVKRWKFIAAKQGDQPVAAQVIVPLVFALEG</sequence>
<dbReference type="GO" id="GO:0031992">
    <property type="term" value="F:energy transducer activity"/>
    <property type="evidence" value="ECO:0007669"/>
    <property type="project" value="TreeGrafter"/>
</dbReference>
<keyword evidence="8" id="KW-1133">Transmembrane helix</keyword>
<evidence type="ECO:0000256" key="1">
    <source>
        <dbReference type="ARBA" id="ARBA00004383"/>
    </source>
</evidence>
<keyword evidence="5" id="KW-0997">Cell inner membrane</keyword>
<protein>
    <submittedName>
        <fullName evidence="12">Ferric siderophore transport system periplasmic binding protein</fullName>
    </submittedName>
</protein>
<accession>A0A085G9S0</accession>
<keyword evidence="3" id="KW-0813">Transport</keyword>
<dbReference type="eggNOG" id="COG0810">
    <property type="taxonomic scope" value="Bacteria"/>
</dbReference>
<dbReference type="InterPro" id="IPR051045">
    <property type="entry name" value="TonB-dependent_transducer"/>
</dbReference>
<evidence type="ECO:0000313" key="12">
    <source>
        <dbReference type="EMBL" id="KFC80465.1"/>
    </source>
</evidence>
<organism evidence="12 13">
    <name type="scientific">Ewingella americana (strain ATCC 33852 / DSM 4580 / CCUG 14506 / JCM 5911 / LMG 7869 / NCTC 12157 / CDC 1468-78)</name>
    <dbReference type="NCBI Taxonomy" id="910964"/>
    <lineage>
        <taxon>Bacteria</taxon>
        <taxon>Pseudomonadati</taxon>
        <taxon>Pseudomonadota</taxon>
        <taxon>Gammaproteobacteria</taxon>
        <taxon>Enterobacterales</taxon>
        <taxon>Yersiniaceae</taxon>
        <taxon>Ewingella</taxon>
    </lineage>
</organism>
<proteinExistence type="inferred from homology"/>
<feature type="region of interest" description="Disordered" evidence="10">
    <location>
        <begin position="52"/>
        <end position="121"/>
    </location>
</feature>
<dbReference type="NCBIfam" id="TIGR01352">
    <property type="entry name" value="tonB_Cterm"/>
    <property type="match status" value="1"/>
</dbReference>
<dbReference type="GO" id="GO:0015031">
    <property type="term" value="P:protein transport"/>
    <property type="evidence" value="ECO:0007669"/>
    <property type="project" value="UniProtKB-KW"/>
</dbReference>
<dbReference type="InterPro" id="IPR037682">
    <property type="entry name" value="TonB_C"/>
</dbReference>
<evidence type="ECO:0000256" key="4">
    <source>
        <dbReference type="ARBA" id="ARBA00022475"/>
    </source>
</evidence>
<dbReference type="EMBL" id="JMPJ01000054">
    <property type="protein sequence ID" value="KFC80465.1"/>
    <property type="molecule type" value="Genomic_DNA"/>
</dbReference>
<dbReference type="Pfam" id="PF03544">
    <property type="entry name" value="TonB_C"/>
    <property type="match status" value="1"/>
</dbReference>
<evidence type="ECO:0000256" key="5">
    <source>
        <dbReference type="ARBA" id="ARBA00022519"/>
    </source>
</evidence>
<comment type="subcellular location">
    <subcellularLocation>
        <location evidence="1">Cell inner membrane</location>
        <topology evidence="1">Single-pass membrane protein</topology>
        <orientation evidence="1">Periplasmic side</orientation>
    </subcellularLocation>
</comment>
<evidence type="ECO:0000256" key="2">
    <source>
        <dbReference type="ARBA" id="ARBA00006555"/>
    </source>
</evidence>
<comment type="caution">
    <text evidence="12">The sequence shown here is derived from an EMBL/GenBank/DDBJ whole genome shotgun (WGS) entry which is preliminary data.</text>
</comment>
<evidence type="ECO:0000256" key="3">
    <source>
        <dbReference type="ARBA" id="ARBA00022448"/>
    </source>
</evidence>
<keyword evidence="4" id="KW-1003">Cell membrane</keyword>
<evidence type="ECO:0000256" key="6">
    <source>
        <dbReference type="ARBA" id="ARBA00022692"/>
    </source>
</evidence>
<evidence type="ECO:0000256" key="7">
    <source>
        <dbReference type="ARBA" id="ARBA00022927"/>
    </source>
</evidence>
<evidence type="ECO:0000259" key="11">
    <source>
        <dbReference type="PROSITE" id="PS52015"/>
    </source>
</evidence>
<dbReference type="AlphaFoldDB" id="A0A085G9S0"/>
<dbReference type="PROSITE" id="PS52015">
    <property type="entry name" value="TONB_CTD"/>
    <property type="match status" value="1"/>
</dbReference>
<dbReference type="GO" id="GO:0055085">
    <property type="term" value="P:transmembrane transport"/>
    <property type="evidence" value="ECO:0007669"/>
    <property type="project" value="InterPro"/>
</dbReference>
<evidence type="ECO:0000313" key="13">
    <source>
        <dbReference type="Proteomes" id="UP000028640"/>
    </source>
</evidence>
<dbReference type="PANTHER" id="PTHR33446:SF2">
    <property type="entry name" value="PROTEIN TONB"/>
    <property type="match status" value="1"/>
</dbReference>